<keyword evidence="2" id="KW-1185">Reference proteome</keyword>
<accession>A0A2N0Z3G9</accession>
<organism evidence="1 2">
    <name type="scientific">Niallia nealsonii</name>
    <dbReference type="NCBI Taxonomy" id="115979"/>
    <lineage>
        <taxon>Bacteria</taxon>
        <taxon>Bacillati</taxon>
        <taxon>Bacillota</taxon>
        <taxon>Bacilli</taxon>
        <taxon>Bacillales</taxon>
        <taxon>Bacillaceae</taxon>
        <taxon>Niallia</taxon>
    </lineage>
</organism>
<evidence type="ECO:0000313" key="1">
    <source>
        <dbReference type="EMBL" id="PKG24063.1"/>
    </source>
</evidence>
<dbReference type="Proteomes" id="UP000233375">
    <property type="component" value="Unassembled WGS sequence"/>
</dbReference>
<comment type="caution">
    <text evidence="1">The sequence shown here is derived from an EMBL/GenBank/DDBJ whole genome shotgun (WGS) entry which is preliminary data.</text>
</comment>
<dbReference type="RefSeq" id="WP_101176726.1">
    <property type="nucleotide sequence ID" value="NZ_PISE01000016.1"/>
</dbReference>
<dbReference type="AlphaFoldDB" id="A0A2N0Z3G9"/>
<evidence type="ECO:0000313" key="2">
    <source>
        <dbReference type="Proteomes" id="UP000233375"/>
    </source>
</evidence>
<sequence length="94" mass="10963">MYRFSIGNENWILRFSPNIVLEEKEKETIIKGILQLGKELSTLSHGQSFVIMNELMGLIVFNVEKIPSFILTVSNQVEKEKWYVQDKKGIRSFL</sequence>
<protein>
    <submittedName>
        <fullName evidence="1">Uncharacterized protein</fullName>
    </submittedName>
</protein>
<dbReference type="EMBL" id="PISE01000016">
    <property type="protein sequence ID" value="PKG24063.1"/>
    <property type="molecule type" value="Genomic_DNA"/>
</dbReference>
<dbReference type="OrthoDB" id="2891155at2"/>
<name>A0A2N0Z3G9_9BACI</name>
<gene>
    <name evidence="1" type="ORF">CWS01_08300</name>
</gene>
<proteinExistence type="predicted"/>
<reference evidence="1 2" key="1">
    <citation type="journal article" date="2003" name="Int. J. Syst. Evol. Microbiol.">
        <title>Bacillus nealsonii sp. nov., isolated from a spacecraft-assembly facility, whose spores are gamma-radiation resistant.</title>
        <authorList>
            <person name="Venkateswaran K."/>
            <person name="Kempf M."/>
            <person name="Chen F."/>
            <person name="Satomi M."/>
            <person name="Nicholson W."/>
            <person name="Kern R."/>
        </authorList>
    </citation>
    <scope>NUCLEOTIDE SEQUENCE [LARGE SCALE GENOMIC DNA]</scope>
    <source>
        <strain evidence="1 2">FO-92</strain>
    </source>
</reference>